<evidence type="ECO:0000313" key="3">
    <source>
        <dbReference type="EMBL" id="OKP07273.1"/>
    </source>
</evidence>
<evidence type="ECO:0000259" key="1">
    <source>
        <dbReference type="Pfam" id="PF11195"/>
    </source>
</evidence>
<dbReference type="InterPro" id="IPR021361">
    <property type="entry name" value="Tad2-like_dom"/>
</dbReference>
<gene>
    <name evidence="3" type="ORF">Xentx_01550</name>
</gene>
<dbReference type="InterPro" id="IPR056725">
    <property type="entry name" value="DUF7823"/>
</dbReference>
<protein>
    <recommendedName>
        <fullName evidence="5">DUF2829 domain-containing protein</fullName>
    </recommendedName>
</protein>
<feature type="domain" description="DUF7823" evidence="2">
    <location>
        <begin position="146"/>
        <end position="249"/>
    </location>
</feature>
<dbReference type="EMBL" id="MKGR01000008">
    <property type="protein sequence ID" value="OKP07273.1"/>
    <property type="molecule type" value="Genomic_DNA"/>
</dbReference>
<comment type="caution">
    <text evidence="3">The sequence shown here is derived from an EMBL/GenBank/DDBJ whole genome shotgun (WGS) entry which is preliminary data.</text>
</comment>
<name>A0A1Q5U469_9GAMM</name>
<dbReference type="AlphaFoldDB" id="A0A1Q5U469"/>
<keyword evidence="4" id="KW-1185">Reference proteome</keyword>
<proteinExistence type="predicted"/>
<dbReference type="RefSeq" id="WP_074019666.1">
    <property type="nucleotide sequence ID" value="NZ_MKGR01000008.1"/>
</dbReference>
<dbReference type="Pfam" id="PF11195">
    <property type="entry name" value="Tad2-like"/>
    <property type="match status" value="1"/>
</dbReference>
<dbReference type="Proteomes" id="UP000186277">
    <property type="component" value="Unassembled WGS sequence"/>
</dbReference>
<feature type="domain" description="Thoeris anti-defense 2-like" evidence="1">
    <location>
        <begin position="32"/>
        <end position="96"/>
    </location>
</feature>
<accession>A0A1Q5U469</accession>
<dbReference type="Pfam" id="PF25136">
    <property type="entry name" value="DUF7823"/>
    <property type="match status" value="1"/>
</dbReference>
<sequence>MSDVNKLDDKQCPFDPDQYKIDTLAAPVGTSPWALIQVYLGNKVHRKDWDVPDEYIHLVPGSGNDEPEIKKRDKHGEMTSWQPTQEDLMACDWELVKPEIKPKPVECMLSFDLQVGTSKVKFPYRELQSQNWGYSTVSPENDSPPYGILTNFQSTIGFGNILEFCLVESPIGHFTFMPLTSDTKIQPDLRKKDFEVTVDGSTYNLGSTPSDVVIDGSDSLGYYSDGAKQLGDLLKQNVGNTLHFCFNWK</sequence>
<evidence type="ECO:0008006" key="5">
    <source>
        <dbReference type="Google" id="ProtNLM"/>
    </source>
</evidence>
<organism evidence="3 4">
    <name type="scientific">Xenorhabdus thuongxuanensis</name>
    <dbReference type="NCBI Taxonomy" id="1873484"/>
    <lineage>
        <taxon>Bacteria</taxon>
        <taxon>Pseudomonadati</taxon>
        <taxon>Pseudomonadota</taxon>
        <taxon>Gammaproteobacteria</taxon>
        <taxon>Enterobacterales</taxon>
        <taxon>Morganellaceae</taxon>
        <taxon>Xenorhabdus</taxon>
    </lineage>
</organism>
<evidence type="ECO:0000313" key="4">
    <source>
        <dbReference type="Proteomes" id="UP000186277"/>
    </source>
</evidence>
<reference evidence="3 4" key="1">
    <citation type="submission" date="2016-09" db="EMBL/GenBank/DDBJ databases">
        <title>Xenorhabdus thuongxuanensis sp. nov. and Xenorhabdus eapokensis sp. nov., isolated from Steinernema species.</title>
        <authorList>
            <person name="Kaempfer P."/>
            <person name="Tobias N.J."/>
            <person name="Phan Ke L."/>
            <person name="Bode H.B."/>
            <person name="Glaeser S.P."/>
        </authorList>
    </citation>
    <scope>NUCLEOTIDE SEQUENCE [LARGE SCALE GENOMIC DNA]</scope>
    <source>
        <strain evidence="3 4">30TX1</strain>
    </source>
</reference>
<evidence type="ECO:0000259" key="2">
    <source>
        <dbReference type="Pfam" id="PF25136"/>
    </source>
</evidence>